<accession>H1XNQ7</accession>
<keyword evidence="3" id="KW-1185">Reference proteome</keyword>
<evidence type="ECO:0000313" key="4">
    <source>
        <dbReference type="Proteomes" id="UP000183868"/>
    </source>
</evidence>
<reference evidence="1 4" key="2">
    <citation type="submission" date="2016-11" db="EMBL/GenBank/DDBJ databases">
        <title>Genomic analysis of Caldithrix abyssi and proposal of a novel bacterial phylum Caldithrichaeota.</title>
        <authorList>
            <person name="Kublanov I."/>
            <person name="Sigalova O."/>
            <person name="Gavrilov S."/>
            <person name="Lebedinsky A."/>
            <person name="Ivanova N."/>
            <person name="Daum C."/>
            <person name="Reddy T."/>
            <person name="Klenk H.P."/>
            <person name="Goker M."/>
            <person name="Reva O."/>
            <person name="Miroshnichenko M."/>
            <person name="Kyprides N."/>
            <person name="Woyke T."/>
            <person name="Gelfand M."/>
        </authorList>
    </citation>
    <scope>NUCLEOTIDE SEQUENCE [LARGE SCALE GENOMIC DNA]</scope>
    <source>
        <strain evidence="1 4">LF13</strain>
    </source>
</reference>
<evidence type="ECO:0008006" key="5">
    <source>
        <dbReference type="Google" id="ProtNLM"/>
    </source>
</evidence>
<dbReference type="Proteomes" id="UP000183868">
    <property type="component" value="Chromosome"/>
</dbReference>
<evidence type="ECO:0000313" key="2">
    <source>
        <dbReference type="EMBL" id="EHO43295.1"/>
    </source>
</evidence>
<dbReference type="AlphaFoldDB" id="H1XNQ7"/>
<evidence type="ECO:0000313" key="1">
    <source>
        <dbReference type="EMBL" id="APF19398.1"/>
    </source>
</evidence>
<sequence length="257" mass="30125">MLTFAKLGLASAVARPQNYSWQTTIEYARRAKFRQIQLFLNPLQLTDQSLALLQKSAAEFTLHLHLPTDFPQNDLPTFLNTFGQSLEREVYLIQHQPYRENVLQLSLNSDKIRIGIENDFPKQTPPEFLALILRLQNEDERILPVLDIPRFFHQAAASQTFEQTARQVGQLIFRLLAMERPFIIHALDHPAGKTTRQHWQPLLQGDLPWRLLIKMFIKRPELLKCLMFEYENWNMVKQSIGNLVRENFLKPIGQELR</sequence>
<reference evidence="2 3" key="1">
    <citation type="submission" date="2011-09" db="EMBL/GenBank/DDBJ databases">
        <title>The permanent draft genome of Caldithrix abyssi DSM 13497.</title>
        <authorList>
            <consortium name="US DOE Joint Genome Institute (JGI-PGF)"/>
            <person name="Lucas S."/>
            <person name="Han J."/>
            <person name="Lapidus A."/>
            <person name="Bruce D."/>
            <person name="Goodwin L."/>
            <person name="Pitluck S."/>
            <person name="Peters L."/>
            <person name="Kyrpides N."/>
            <person name="Mavromatis K."/>
            <person name="Ivanova N."/>
            <person name="Mikhailova N."/>
            <person name="Chertkov O."/>
            <person name="Detter J.C."/>
            <person name="Tapia R."/>
            <person name="Han C."/>
            <person name="Land M."/>
            <person name="Hauser L."/>
            <person name="Markowitz V."/>
            <person name="Cheng J.-F."/>
            <person name="Hugenholtz P."/>
            <person name="Woyke T."/>
            <person name="Wu D."/>
            <person name="Spring S."/>
            <person name="Brambilla E."/>
            <person name="Klenk H.-P."/>
            <person name="Eisen J.A."/>
        </authorList>
    </citation>
    <scope>NUCLEOTIDE SEQUENCE [LARGE SCALE GENOMIC DNA]</scope>
    <source>
        <strain evidence="2 3">DSM 13497</strain>
    </source>
</reference>
<evidence type="ECO:0000313" key="3">
    <source>
        <dbReference type="Proteomes" id="UP000004671"/>
    </source>
</evidence>
<dbReference type="EMBL" id="CM001402">
    <property type="protein sequence ID" value="EHO43295.1"/>
    <property type="molecule type" value="Genomic_DNA"/>
</dbReference>
<protein>
    <recommendedName>
        <fullName evidence="5">Xylose isomerase domain-containing protein TIM barrel</fullName>
    </recommendedName>
</protein>
<dbReference type="InterPro" id="IPR036237">
    <property type="entry name" value="Xyl_isomerase-like_sf"/>
</dbReference>
<name>H1XNQ7_CALAY</name>
<dbReference type="EMBL" id="CP018099">
    <property type="protein sequence ID" value="APF19398.1"/>
    <property type="molecule type" value="Genomic_DNA"/>
</dbReference>
<dbReference type="STRING" id="880073.Cabys_2650"/>
<dbReference type="SUPFAM" id="SSF51658">
    <property type="entry name" value="Xylose isomerase-like"/>
    <property type="match status" value="1"/>
</dbReference>
<dbReference type="KEGG" id="caby:Cabys_2650"/>
<gene>
    <name evidence="1" type="ORF">Cabys_2650</name>
    <name evidence="2" type="ORF">Calab_3698</name>
</gene>
<organism evidence="2 3">
    <name type="scientific">Caldithrix abyssi DSM 13497</name>
    <dbReference type="NCBI Taxonomy" id="880073"/>
    <lineage>
        <taxon>Bacteria</taxon>
        <taxon>Pseudomonadati</taxon>
        <taxon>Calditrichota</taxon>
        <taxon>Calditrichia</taxon>
        <taxon>Calditrichales</taxon>
        <taxon>Calditrichaceae</taxon>
        <taxon>Caldithrix</taxon>
    </lineage>
</organism>
<dbReference type="HOGENOM" id="CLU_1080446_0_0_0"/>
<proteinExistence type="predicted"/>
<dbReference type="InParanoid" id="H1XNQ7"/>
<dbReference type="RefSeq" id="WP_006930867.1">
    <property type="nucleotide sequence ID" value="NZ_CM001402.1"/>
</dbReference>
<dbReference type="Proteomes" id="UP000004671">
    <property type="component" value="Chromosome"/>
</dbReference>
<dbReference type="PaxDb" id="880073-Calab_3698"/>